<proteinExistence type="predicted"/>
<dbReference type="EMBL" id="JARQWQ010000023">
    <property type="protein sequence ID" value="KAK2564313.1"/>
    <property type="molecule type" value="Genomic_DNA"/>
</dbReference>
<reference evidence="1" key="2">
    <citation type="journal article" date="2023" name="Science">
        <title>Genomic signatures of disease resistance in endangered staghorn corals.</title>
        <authorList>
            <person name="Vollmer S.V."/>
            <person name="Selwyn J.D."/>
            <person name="Despard B.A."/>
            <person name="Roesel C.L."/>
        </authorList>
    </citation>
    <scope>NUCLEOTIDE SEQUENCE</scope>
    <source>
        <strain evidence="1">K2</strain>
    </source>
</reference>
<dbReference type="Proteomes" id="UP001249851">
    <property type="component" value="Unassembled WGS sequence"/>
</dbReference>
<gene>
    <name evidence="1" type="ORF">P5673_012572</name>
</gene>
<keyword evidence="2" id="KW-1185">Reference proteome</keyword>
<evidence type="ECO:0000313" key="2">
    <source>
        <dbReference type="Proteomes" id="UP001249851"/>
    </source>
</evidence>
<dbReference type="AlphaFoldDB" id="A0AAD9QN17"/>
<sequence>MAANKETVCSFQEIVGSHCGFQTKDRSKSVEVLSLLQCKRNIGVHKLALTLTGVENEVDLILTRASMFAPPRNVEKLNICLDTVSHLALAGDGPHLNVPFLTFLPKYDNLRKEIEGQNFNTSMGGKAGNSNRIALTATGRVETPSETKIAYRMGAITLENEISVPLLGPIAAGKDAESTPVITKISDEETAFETPGGSLYSPSLEATLNLTCTPAPRA</sequence>
<evidence type="ECO:0000313" key="1">
    <source>
        <dbReference type="EMBL" id="KAK2564313.1"/>
    </source>
</evidence>
<protein>
    <submittedName>
        <fullName evidence="1">Uncharacterized protein</fullName>
    </submittedName>
</protein>
<name>A0AAD9QN17_ACRCE</name>
<comment type="caution">
    <text evidence="1">The sequence shown here is derived from an EMBL/GenBank/DDBJ whole genome shotgun (WGS) entry which is preliminary data.</text>
</comment>
<accession>A0AAD9QN17</accession>
<reference evidence="1" key="1">
    <citation type="journal article" date="2023" name="G3 (Bethesda)">
        <title>Whole genome assembly and annotation of the endangered Caribbean coral Acropora cervicornis.</title>
        <authorList>
            <person name="Selwyn J.D."/>
            <person name="Vollmer S.V."/>
        </authorList>
    </citation>
    <scope>NUCLEOTIDE SEQUENCE</scope>
    <source>
        <strain evidence="1">K2</strain>
    </source>
</reference>
<organism evidence="1 2">
    <name type="scientific">Acropora cervicornis</name>
    <name type="common">Staghorn coral</name>
    <dbReference type="NCBI Taxonomy" id="6130"/>
    <lineage>
        <taxon>Eukaryota</taxon>
        <taxon>Metazoa</taxon>
        <taxon>Cnidaria</taxon>
        <taxon>Anthozoa</taxon>
        <taxon>Hexacorallia</taxon>
        <taxon>Scleractinia</taxon>
        <taxon>Astrocoeniina</taxon>
        <taxon>Acroporidae</taxon>
        <taxon>Acropora</taxon>
    </lineage>
</organism>